<reference evidence="15" key="1">
    <citation type="submission" date="2014-11" db="EMBL/GenBank/DDBJ databases">
        <authorList>
            <person name="Otto D Thomas"/>
            <person name="Naeem Raeece"/>
        </authorList>
    </citation>
    <scope>NUCLEOTIDE SEQUENCE</scope>
</reference>
<evidence type="ECO:0000256" key="11">
    <source>
        <dbReference type="ARBA" id="ARBA00023052"/>
    </source>
</evidence>
<evidence type="ECO:0000256" key="12">
    <source>
        <dbReference type="ARBA" id="ARBA00023229"/>
    </source>
</evidence>
<dbReference type="InterPro" id="IPR020826">
    <property type="entry name" value="Transketolase_BS"/>
</dbReference>
<dbReference type="SMART" id="SM00861">
    <property type="entry name" value="Transket_pyr"/>
    <property type="match status" value="1"/>
</dbReference>
<dbReference type="Pfam" id="PF02779">
    <property type="entry name" value="Transket_pyr"/>
    <property type="match status" value="1"/>
</dbReference>
<dbReference type="CDD" id="cd02007">
    <property type="entry name" value="TPP_DXS"/>
    <property type="match status" value="1"/>
</dbReference>
<dbReference type="AlphaFoldDB" id="A0A0G4HAX7"/>
<dbReference type="Pfam" id="PF13292">
    <property type="entry name" value="DXP_synthase_N"/>
    <property type="match status" value="1"/>
</dbReference>
<evidence type="ECO:0000256" key="4">
    <source>
        <dbReference type="ARBA" id="ARBA00011081"/>
    </source>
</evidence>
<feature type="signal peptide" evidence="13">
    <location>
        <begin position="1"/>
        <end position="16"/>
    </location>
</feature>
<feature type="chain" id="PRO_5005191333" description="1-deoxy-D-xylulose-5-phosphate synthase" evidence="13">
    <location>
        <begin position="17"/>
        <end position="717"/>
    </location>
</feature>
<dbReference type="GO" id="GO:0016114">
    <property type="term" value="P:terpenoid biosynthetic process"/>
    <property type="evidence" value="ECO:0007669"/>
    <property type="project" value="InterPro"/>
</dbReference>
<dbReference type="InterPro" id="IPR033248">
    <property type="entry name" value="Transketolase_C"/>
</dbReference>
<feature type="domain" description="Transketolase-like pyrimidine-binding" evidence="14">
    <location>
        <begin position="381"/>
        <end position="546"/>
    </location>
</feature>
<dbReference type="SUPFAM" id="SSF52922">
    <property type="entry name" value="TK C-terminal domain-like"/>
    <property type="match status" value="1"/>
</dbReference>
<dbReference type="SUPFAM" id="SSF52518">
    <property type="entry name" value="Thiamin diphosphate-binding fold (THDP-binding)"/>
    <property type="match status" value="2"/>
</dbReference>
<dbReference type="GO" id="GO:0019682">
    <property type="term" value="P:glyceraldehyde-3-phosphate metabolic process"/>
    <property type="evidence" value="ECO:0007669"/>
    <property type="project" value="UniProtKB-ARBA"/>
</dbReference>
<sequence>MMGFVRGAGLIAAAAAVCSDAFVLRPSTDSLRASSSSSARTRLDVERGPYGMPLTTPLLDRISSPSDLKRLSESELKQLADELRWEVVSVVSKTGGHLSASLGVVELTLALHYVFDAPEDKVVWDVSHQVYPHKILTGRRDRMLSLRQKDGLSGFAKRSESPYDAFGAGHSSTSISAIQGMAVAKELQFRQRNNCIAVIGDGALTGGMAYEAMNSCGYLNTRMIVVLNDNGQVSLPTGMNSAGGTVPVGGLSDYTSRLLSSKAFVDFRQVAKGLSKLLPGPLPDVSARLDEYARGLVSGGTLFEELGFYYVGPVDGHELHNLIPILENLRDSDVKKPILLHVKTEKGHGYPPAVAASDTMHGVAPFDIATGKQTKPSGSSPSYTSVFANTLIKIAEKDRSVVAVTAAMPGGTGVGTFGKRFPQRTFDVGIAEQHAVTFGAGLATEGVKPFVAVYSTFLQRAYDQVVHDVALQKLPVRLILDRAGLVGADGATHHGSFDLAYLAAIPDLVIMAPSDEVELMNMLQTAYEIDDGPSAVRYPRGNGYGMEFLNSEFGYELSEMPTEGVAVPIGKGRIIKKAREGAERKVAILSIGTRLAVAVDAAKKLEAQHSDLGVTVADARFMKPLDTELIRQLHAEHEGMVTIEEGSVGGFGSHVLTFMAEEKLLDGGFKVRPMHLPDEWIEAGTQNEQYTQAGLMTANVMNTVKKMVDKQPLPAWN</sequence>
<keyword evidence="10" id="KW-0784">Thiamine biosynthesis</keyword>
<organism evidence="15">
    <name type="scientific">Chromera velia CCMP2878</name>
    <dbReference type="NCBI Taxonomy" id="1169474"/>
    <lineage>
        <taxon>Eukaryota</taxon>
        <taxon>Sar</taxon>
        <taxon>Alveolata</taxon>
        <taxon>Colpodellida</taxon>
        <taxon>Chromeraceae</taxon>
        <taxon>Chromera</taxon>
    </lineage>
</organism>
<dbReference type="PROSITE" id="PS00801">
    <property type="entry name" value="TRANSKETOLASE_1"/>
    <property type="match status" value="1"/>
</dbReference>
<dbReference type="InterPro" id="IPR005477">
    <property type="entry name" value="Dxylulose-5-P_synthase"/>
</dbReference>
<evidence type="ECO:0000259" key="14">
    <source>
        <dbReference type="SMART" id="SM00861"/>
    </source>
</evidence>
<dbReference type="PANTHER" id="PTHR43322">
    <property type="entry name" value="1-D-DEOXYXYLULOSE 5-PHOSPHATE SYNTHASE-RELATED"/>
    <property type="match status" value="1"/>
</dbReference>
<dbReference type="UniPathway" id="UPA00064">
    <property type="reaction ID" value="UER00091"/>
</dbReference>
<evidence type="ECO:0000256" key="3">
    <source>
        <dbReference type="ARBA" id="ARBA00004980"/>
    </source>
</evidence>
<comment type="pathway">
    <text evidence="3">Metabolic intermediate biosynthesis; 1-deoxy-D-xylulose 5-phosphate biosynthesis; 1-deoxy-D-xylulose 5-phosphate from D-glyceraldehyde 3-phosphate and pyruvate: step 1/1.</text>
</comment>
<evidence type="ECO:0000256" key="13">
    <source>
        <dbReference type="SAM" id="SignalP"/>
    </source>
</evidence>
<comment type="similarity">
    <text evidence="4">Belongs to the transketolase family. DXPS subfamily.</text>
</comment>
<comment type="cofactor">
    <cofactor evidence="1">
        <name>Mg(2+)</name>
        <dbReference type="ChEBI" id="CHEBI:18420"/>
    </cofactor>
</comment>
<keyword evidence="12" id="KW-0414">Isoprene biosynthesis</keyword>
<dbReference type="GO" id="GO:0008661">
    <property type="term" value="F:1-deoxy-D-xylulose-5-phosphate synthase activity"/>
    <property type="evidence" value="ECO:0007669"/>
    <property type="project" value="UniProtKB-EC"/>
</dbReference>
<keyword evidence="11" id="KW-0786">Thiamine pyrophosphate</keyword>
<dbReference type="GO" id="GO:0009228">
    <property type="term" value="P:thiamine biosynthetic process"/>
    <property type="evidence" value="ECO:0007669"/>
    <property type="project" value="UniProtKB-KW"/>
</dbReference>
<dbReference type="EMBL" id="CDMZ01002145">
    <property type="protein sequence ID" value="CEM40982.1"/>
    <property type="molecule type" value="Genomic_DNA"/>
</dbReference>
<dbReference type="Gene3D" id="3.40.50.970">
    <property type="match status" value="2"/>
</dbReference>
<name>A0A0G4HAX7_9ALVE</name>
<accession>A0A0G4HAX7</accession>
<evidence type="ECO:0000256" key="10">
    <source>
        <dbReference type="ARBA" id="ARBA00022977"/>
    </source>
</evidence>
<dbReference type="CDD" id="cd07033">
    <property type="entry name" value="TPP_PYR_DXS_TK_like"/>
    <property type="match status" value="1"/>
</dbReference>
<evidence type="ECO:0000256" key="8">
    <source>
        <dbReference type="ARBA" id="ARBA00022723"/>
    </source>
</evidence>
<dbReference type="InterPro" id="IPR009014">
    <property type="entry name" value="Transketo_C/PFOR_II"/>
</dbReference>
<dbReference type="EC" id="2.2.1.7" evidence="6"/>
<keyword evidence="7" id="KW-0808">Transferase</keyword>
<dbReference type="Pfam" id="PF02780">
    <property type="entry name" value="Transketolase_C"/>
    <property type="match status" value="1"/>
</dbReference>
<dbReference type="VEuPathDB" id="CryptoDB:Cvel_25694"/>
<dbReference type="GO" id="GO:0046872">
    <property type="term" value="F:metal ion binding"/>
    <property type="evidence" value="ECO:0007669"/>
    <property type="project" value="UniProtKB-KW"/>
</dbReference>
<gene>
    <name evidence="15" type="ORF">Cvel_25694</name>
</gene>
<dbReference type="FunFam" id="3.40.50.970:FF:000005">
    <property type="entry name" value="1-deoxy-D-xylulose-5-phosphate synthase"/>
    <property type="match status" value="1"/>
</dbReference>
<comment type="cofactor">
    <cofactor evidence="2">
        <name>thiamine diphosphate</name>
        <dbReference type="ChEBI" id="CHEBI:58937"/>
    </cofactor>
</comment>
<keyword evidence="8" id="KW-0479">Metal-binding</keyword>
<proteinExistence type="inferred from homology"/>
<evidence type="ECO:0000313" key="15">
    <source>
        <dbReference type="EMBL" id="CEM40982.1"/>
    </source>
</evidence>
<evidence type="ECO:0000256" key="6">
    <source>
        <dbReference type="ARBA" id="ARBA00013150"/>
    </source>
</evidence>
<dbReference type="InterPro" id="IPR049557">
    <property type="entry name" value="Transketolase_CS"/>
</dbReference>
<evidence type="ECO:0000256" key="2">
    <source>
        <dbReference type="ARBA" id="ARBA00001964"/>
    </source>
</evidence>
<evidence type="ECO:0000256" key="1">
    <source>
        <dbReference type="ARBA" id="ARBA00001946"/>
    </source>
</evidence>
<dbReference type="InterPro" id="IPR029061">
    <property type="entry name" value="THDP-binding"/>
</dbReference>
<dbReference type="HAMAP" id="MF_00315">
    <property type="entry name" value="DXP_synth"/>
    <property type="match status" value="1"/>
</dbReference>
<evidence type="ECO:0000256" key="7">
    <source>
        <dbReference type="ARBA" id="ARBA00022679"/>
    </source>
</evidence>
<comment type="subunit">
    <text evidence="5">Homodimer.</text>
</comment>
<dbReference type="Gene3D" id="3.40.50.920">
    <property type="match status" value="1"/>
</dbReference>
<protein>
    <recommendedName>
        <fullName evidence="6">1-deoxy-D-xylulose-5-phosphate synthase</fullName>
        <ecNumber evidence="6">2.2.1.7</ecNumber>
    </recommendedName>
</protein>
<dbReference type="NCBIfam" id="TIGR00204">
    <property type="entry name" value="dxs"/>
    <property type="match status" value="1"/>
</dbReference>
<dbReference type="InterPro" id="IPR005475">
    <property type="entry name" value="Transketolase-like_Pyr-bd"/>
</dbReference>
<evidence type="ECO:0000256" key="9">
    <source>
        <dbReference type="ARBA" id="ARBA00022842"/>
    </source>
</evidence>
<dbReference type="PROSITE" id="PS00802">
    <property type="entry name" value="TRANSKETOLASE_2"/>
    <property type="match status" value="1"/>
</dbReference>
<dbReference type="NCBIfam" id="NF003933">
    <property type="entry name" value="PRK05444.2-2"/>
    <property type="match status" value="1"/>
</dbReference>
<dbReference type="PANTHER" id="PTHR43322:SF5">
    <property type="entry name" value="1-DEOXY-D-XYLULOSE-5-PHOSPHATE SYNTHASE, CHLOROPLASTIC"/>
    <property type="match status" value="1"/>
</dbReference>
<dbReference type="PhylomeDB" id="A0A0G4HAX7"/>
<keyword evidence="9" id="KW-0460">Magnesium</keyword>
<evidence type="ECO:0000256" key="5">
    <source>
        <dbReference type="ARBA" id="ARBA00011738"/>
    </source>
</evidence>
<keyword evidence="13" id="KW-0732">Signal</keyword>